<dbReference type="KEGG" id="tan:TA02960"/>
<keyword evidence="5" id="KW-1185">Reference proteome</keyword>
<dbReference type="InParanoid" id="Q4UHI3"/>
<feature type="transmembrane region" description="Helical" evidence="3">
    <location>
        <begin position="27"/>
        <end position="50"/>
    </location>
</feature>
<feature type="region of interest" description="Disordered" evidence="2">
    <location>
        <begin position="1129"/>
        <end position="1151"/>
    </location>
</feature>
<feature type="compositionally biased region" description="Polar residues" evidence="2">
    <location>
        <begin position="240"/>
        <end position="258"/>
    </location>
</feature>
<dbReference type="Proteomes" id="UP000001950">
    <property type="component" value="Chromosome 1"/>
</dbReference>
<evidence type="ECO:0000313" key="4">
    <source>
        <dbReference type="EMBL" id="CAI73456.1"/>
    </source>
</evidence>
<evidence type="ECO:0000256" key="1">
    <source>
        <dbReference type="SAM" id="Coils"/>
    </source>
</evidence>
<keyword evidence="3" id="KW-0812">Transmembrane</keyword>
<keyword evidence="1" id="KW-0175">Coiled coil</keyword>
<dbReference type="GeneID" id="3864397"/>
<gene>
    <name evidence="4" type="ORF">TA02960</name>
</gene>
<keyword evidence="3" id="KW-0472">Membrane</keyword>
<feature type="region of interest" description="Disordered" evidence="2">
    <location>
        <begin position="240"/>
        <end position="327"/>
    </location>
</feature>
<feature type="coiled-coil region" evidence="1">
    <location>
        <begin position="353"/>
        <end position="391"/>
    </location>
</feature>
<feature type="compositionally biased region" description="Basic and acidic residues" evidence="2">
    <location>
        <begin position="259"/>
        <end position="272"/>
    </location>
</feature>
<reference evidence="4 5" key="1">
    <citation type="journal article" date="2005" name="Science">
        <title>Genome of the host-cell transforming parasite Theileria annulata compared with T. parva.</title>
        <authorList>
            <person name="Pain A."/>
            <person name="Renauld H."/>
            <person name="Berriman M."/>
            <person name="Murphy L."/>
            <person name="Yeats C.A."/>
            <person name="Weir W."/>
            <person name="Kerhornou A."/>
            <person name="Aslett M."/>
            <person name="Bishop R."/>
            <person name="Bouchier C."/>
            <person name="Cochet M."/>
            <person name="Coulson R.M.R."/>
            <person name="Cronin A."/>
            <person name="de Villiers E.P."/>
            <person name="Fraser A."/>
            <person name="Fosker N."/>
            <person name="Gardner M."/>
            <person name="Goble A."/>
            <person name="Griffiths-Jones S."/>
            <person name="Harris D.E."/>
            <person name="Katzer F."/>
            <person name="Larke N."/>
            <person name="Lord A."/>
            <person name="Maser P."/>
            <person name="McKellar S."/>
            <person name="Mooney P."/>
            <person name="Morton F."/>
            <person name="Nene V."/>
            <person name="O'Neil S."/>
            <person name="Price C."/>
            <person name="Quail M.A."/>
            <person name="Rabbinowitsch E."/>
            <person name="Rawlings N.D."/>
            <person name="Rutter S."/>
            <person name="Saunders D."/>
            <person name="Seeger K."/>
            <person name="Shah T."/>
            <person name="Squares R."/>
            <person name="Squares S."/>
            <person name="Tivey A."/>
            <person name="Walker A.R."/>
            <person name="Woodward J."/>
            <person name="Dobbelaere D.A.E."/>
            <person name="Langsley G."/>
            <person name="Rajandream M.A."/>
            <person name="McKeever D."/>
            <person name="Shiels B."/>
            <person name="Tait A."/>
            <person name="Barrell B.G."/>
            <person name="Hall N."/>
        </authorList>
    </citation>
    <scope>NUCLEOTIDE SEQUENCE [LARGE SCALE GENOMIC DNA]</scope>
    <source>
        <strain evidence="5">Ankara</strain>
    </source>
</reference>
<evidence type="ECO:0000256" key="3">
    <source>
        <dbReference type="SAM" id="Phobius"/>
    </source>
</evidence>
<evidence type="ECO:0000256" key="2">
    <source>
        <dbReference type="SAM" id="MobiDB-lite"/>
    </source>
</evidence>
<evidence type="ECO:0000313" key="5">
    <source>
        <dbReference type="Proteomes" id="UP000001950"/>
    </source>
</evidence>
<dbReference type="VEuPathDB" id="PiroplasmaDB:TA02960"/>
<feature type="compositionally biased region" description="Basic and acidic residues" evidence="2">
    <location>
        <begin position="314"/>
        <end position="327"/>
    </location>
</feature>
<accession>Q4UHI3</accession>
<protein>
    <submittedName>
        <fullName evidence="4">Tpr-related protein family member, putative</fullName>
    </submittedName>
</protein>
<dbReference type="EMBL" id="CR940347">
    <property type="protein sequence ID" value="CAI73456.1"/>
    <property type="molecule type" value="Genomic_DNA"/>
</dbReference>
<dbReference type="RefSeq" id="XP_954133.1">
    <property type="nucleotide sequence ID" value="XM_949040.1"/>
</dbReference>
<organism evidence="4 5">
    <name type="scientific">Theileria annulata</name>
    <dbReference type="NCBI Taxonomy" id="5874"/>
    <lineage>
        <taxon>Eukaryota</taxon>
        <taxon>Sar</taxon>
        <taxon>Alveolata</taxon>
        <taxon>Apicomplexa</taxon>
        <taxon>Aconoidasida</taxon>
        <taxon>Piroplasmida</taxon>
        <taxon>Theileriidae</taxon>
        <taxon>Theileria</taxon>
    </lineage>
</organism>
<feature type="coiled-coil region" evidence="1">
    <location>
        <begin position="1351"/>
        <end position="1403"/>
    </location>
</feature>
<name>Q4UHI3_THEAN</name>
<sequence length="1537" mass="168500">MPLLSFYYEGYITTLIFGNRRKWNSDYFIVMIGIVISLAVSLAAAVIWTWTCKSESEEQHPTVSYHKKCISNLQLKSESGTTEYTIDTGFIVDSHATTGPNKCGYKTTDPVNYYGHLVPPALWSFSVWDYFTPYILELLLAQTLHDNASSLETALGQLTADAARNAKRKVTKLKVAANELKGLLTDLNSASGFELVSKGKLVLAKYNEVERLYKEVATDEQAKKRTQQFEQVTTAFEALQTDSTADGQSTNEITNIRNNDIKGDTGKGDQLDAKAGQLKSAADSLSTKAGQLEEAAKQGGPLKPLEEPAGSLRDAAKKDPTSGDTESLHYHAGQLATQPSGLEGLATAVITKFDDVTTKYNALMEKAKRINQETNQKVTDVETKFEELKAIYDGILNLTKLKTKAKALKSTAEGQTTTELNTLGQKPTELATKAQTLSDEAKLISDSELSPQAQKLKDAAKKDGLDDTDSLHKKATELSSNTTYEKAKDVIEAFDTVKHNFDQLIKVAIENNKLHDPLVQNVKSKFEDLTTYYDTMMPFTKIRYYSDKISTEATTLRNSGSGTTEAYKIVKYFDSMEHACNKLGGDDRQKVEKQFEALKDLYDNILNVTKMKHYSDQVYIKAPQIATGNATPSEVKTLIDKLENVYNALGTSNLGAQNNVKDAWEALKNVIDGAMKWWKFWWIIAPSIICQWSKAIYSYSTDEKLRAAAGTSESEPSDGLRALAKALHDKANALNTAVTATDNAEAARVLQHKVGKDDTTDGKLRKLAKTLYEKAKELASAAPGTHDNALKQKAGENENDGLRNLAKELYEAAKALQEAVGEGGTGYTEANELATAVGQDESNGIRHALKNVSSDQNQAKAVKDAYEDTSGDGVKPKFEKVKKLGSSYKAISSIRSQYEAVTSPGDPKTKAQELKDAVGQEETSPGTLREALASLGTHNAGQPGDLPTLANAVKDKYKEVKGAYDEVVKQKESYTQGQGKPEYTQVVNDGRLSIMPKYDIKGTSEKGKYLEEKAKELESKANTLKNTAESKFSDAGNVGAAAGDLASKAEALNRAATALPGGEELTELQVPATALAKAAKGPDTGTDKTSLYTKASELSGDQTNHDKAKAVIEAFGKVKAAYETLAGQDKYKQYKDQPSPPQSPEQRKVQNVDDAWGKVNTQFEALCKAVIKQFANEVESKATTLQDKYDKFKDVKSTIEIKTGTSNSTSTKTIKVTNLPHINDTFKPRQIKFWWIITPSIVTKWLKFLTHKLALDTVTDDKLRVAAGANKTQGLRGKAQTLYERANDLYSAVIDVSKDDAAKVLKAKAGGKDDEGKLRKLAEKLHGAANKLAQAVGAKDDDAPQNLANEIGENETTKDKLRDKLRELAEADTSQLEELKRKATAVKQQYDAANLKFAEVEKQNKEDKYKDGDRPEKYQAVEKAWDAFNSVYKPEELLKDAVGDGAGESRGLQLKLNQLGTAGTGDIKSLAKAVKEKYSKFDGSGVKQKFQFVQAQASAYEAESGNIKSEKYTPLVTAWINFNVYKKFINKCYECVK</sequence>
<proteinExistence type="predicted"/>
<keyword evidence="3" id="KW-1133">Transmembrane helix</keyword>